<comment type="caution">
    <text evidence="2">The sequence shown here is derived from an EMBL/GenBank/DDBJ whole genome shotgun (WGS) entry which is preliminary data.</text>
</comment>
<keyword evidence="3" id="KW-1185">Reference proteome</keyword>
<dbReference type="Proteomes" id="UP000321436">
    <property type="component" value="Unassembled WGS sequence"/>
</dbReference>
<evidence type="ECO:0000313" key="2">
    <source>
        <dbReference type="EMBL" id="GEP94396.1"/>
    </source>
</evidence>
<dbReference type="Pfam" id="PF16409">
    <property type="entry name" value="DUF5017"/>
    <property type="match status" value="1"/>
</dbReference>
<sequence length="293" mass="32775">MRKAFIIPILLTTVAACTKEKVTTPGLEVSTSSLTYKAGDTVTFNLRGNPDNITFYSGEPGHNYEFRDRTRAENDLLIDFTSLVQFGEIRQNLQLMISTDFTGVADSNAIKAATWTDLSDQVTFSSGADRTPSGTLNLKDYAVEGKLIYVAFRYTDYKKEKGQNRWVIRTFNAQNISPDSIVTPLATVATGGWQAVDFKNYSKKWVITTAQLLMESTDKNGDDNEDWIFAKGFDPFAIKPDEGTALKNISTVLSQHQHVYKKPGTYKVVFDVSSVRYNGEKRAQKEIILTITN</sequence>
<evidence type="ECO:0000259" key="1">
    <source>
        <dbReference type="Pfam" id="PF16409"/>
    </source>
</evidence>
<organism evidence="2 3">
    <name type="scientific">Chitinophaga cymbidii</name>
    <dbReference type="NCBI Taxonomy" id="1096750"/>
    <lineage>
        <taxon>Bacteria</taxon>
        <taxon>Pseudomonadati</taxon>
        <taxon>Bacteroidota</taxon>
        <taxon>Chitinophagia</taxon>
        <taxon>Chitinophagales</taxon>
        <taxon>Chitinophagaceae</taxon>
        <taxon>Chitinophaga</taxon>
    </lineage>
</organism>
<feature type="domain" description="DUF5017" evidence="1">
    <location>
        <begin position="16"/>
        <end position="193"/>
    </location>
</feature>
<dbReference type="AlphaFoldDB" id="A0A512RFB0"/>
<gene>
    <name evidence="2" type="ORF">CCY01nite_06560</name>
</gene>
<reference evidence="2 3" key="1">
    <citation type="submission" date="2019-07" db="EMBL/GenBank/DDBJ databases">
        <title>Whole genome shotgun sequence of Chitinophaga cymbidii NBRC 109752.</title>
        <authorList>
            <person name="Hosoyama A."/>
            <person name="Uohara A."/>
            <person name="Ohji S."/>
            <person name="Ichikawa N."/>
        </authorList>
    </citation>
    <scope>NUCLEOTIDE SEQUENCE [LARGE SCALE GENOMIC DNA]</scope>
    <source>
        <strain evidence="2 3">NBRC 109752</strain>
    </source>
</reference>
<dbReference type="InterPro" id="IPR032185">
    <property type="entry name" value="DUF5017"/>
</dbReference>
<dbReference type="EMBL" id="BKAU01000001">
    <property type="protein sequence ID" value="GEP94396.1"/>
    <property type="molecule type" value="Genomic_DNA"/>
</dbReference>
<evidence type="ECO:0000313" key="3">
    <source>
        <dbReference type="Proteomes" id="UP000321436"/>
    </source>
</evidence>
<dbReference type="OrthoDB" id="1082472at2"/>
<dbReference type="PROSITE" id="PS51257">
    <property type="entry name" value="PROKAR_LIPOPROTEIN"/>
    <property type="match status" value="1"/>
</dbReference>
<dbReference type="RefSeq" id="WP_146857871.1">
    <property type="nucleotide sequence ID" value="NZ_BKAU01000001.1"/>
</dbReference>
<name>A0A512RFB0_9BACT</name>
<accession>A0A512RFB0</accession>
<protein>
    <recommendedName>
        <fullName evidence="1">DUF5017 domain-containing protein</fullName>
    </recommendedName>
</protein>
<proteinExistence type="predicted"/>